<feature type="region of interest" description="Disordered" evidence="1">
    <location>
        <begin position="1"/>
        <end position="20"/>
    </location>
</feature>
<organism evidence="2 3">
    <name type="scientific">Volvox africanus</name>
    <dbReference type="NCBI Taxonomy" id="51714"/>
    <lineage>
        <taxon>Eukaryota</taxon>
        <taxon>Viridiplantae</taxon>
        <taxon>Chlorophyta</taxon>
        <taxon>core chlorophytes</taxon>
        <taxon>Chlorophyceae</taxon>
        <taxon>CS clade</taxon>
        <taxon>Chlamydomonadales</taxon>
        <taxon>Volvocaceae</taxon>
        <taxon>Volvox</taxon>
    </lineage>
</organism>
<evidence type="ECO:0000313" key="3">
    <source>
        <dbReference type="Proteomes" id="UP000747399"/>
    </source>
</evidence>
<keyword evidence="3" id="KW-1185">Reference proteome</keyword>
<dbReference type="AlphaFoldDB" id="A0A8J4ETT4"/>
<feature type="non-terminal residue" evidence="2">
    <location>
        <position position="1"/>
    </location>
</feature>
<feature type="region of interest" description="Disordered" evidence="1">
    <location>
        <begin position="212"/>
        <end position="243"/>
    </location>
</feature>
<proteinExistence type="predicted"/>
<protein>
    <submittedName>
        <fullName evidence="2">Uncharacterized protein</fullName>
    </submittedName>
</protein>
<evidence type="ECO:0000313" key="2">
    <source>
        <dbReference type="EMBL" id="GIL46387.1"/>
    </source>
</evidence>
<feature type="non-terminal residue" evidence="2">
    <location>
        <position position="243"/>
    </location>
</feature>
<accession>A0A8J4ETT4</accession>
<dbReference type="Proteomes" id="UP000747399">
    <property type="component" value="Unassembled WGS sequence"/>
</dbReference>
<sequence>AVTTVATAAATADRPSEKQGRVVWSGSTATTASITALPPPAAAAIVPSNDDISMRQRIHAARSWCLRRGHKDHKDLLLATATAGRGVAFRNGHGVPPESVSRAQQQVALKYKPAADGYDRRFVPMNSPTTTTFATGGISAAQQSIGSLCSQEDFTGMALFSSSCNNTVSCLRPSNTIRGSDVIMGKSEHDNSTSMEALCGFKPSVNPSAECTNTRSTAAGHHPCWQQQQHHHHHHHQQQQQEG</sequence>
<dbReference type="EMBL" id="BNCO01000003">
    <property type="protein sequence ID" value="GIL46387.1"/>
    <property type="molecule type" value="Genomic_DNA"/>
</dbReference>
<feature type="compositionally biased region" description="Low complexity" evidence="1">
    <location>
        <begin position="1"/>
        <end position="12"/>
    </location>
</feature>
<gene>
    <name evidence="2" type="ORF">Vafri_3160</name>
</gene>
<comment type="caution">
    <text evidence="2">The sequence shown here is derived from an EMBL/GenBank/DDBJ whole genome shotgun (WGS) entry which is preliminary data.</text>
</comment>
<evidence type="ECO:0000256" key="1">
    <source>
        <dbReference type="SAM" id="MobiDB-lite"/>
    </source>
</evidence>
<name>A0A8J4ETT4_9CHLO</name>
<reference evidence="2" key="1">
    <citation type="journal article" date="2021" name="Proc. Natl. Acad. Sci. U.S.A.">
        <title>Three genomes in the algal genus Volvox reveal the fate of a haploid sex-determining region after a transition to homothallism.</title>
        <authorList>
            <person name="Yamamoto K."/>
            <person name="Hamaji T."/>
            <person name="Kawai-Toyooka H."/>
            <person name="Matsuzaki R."/>
            <person name="Takahashi F."/>
            <person name="Nishimura Y."/>
            <person name="Kawachi M."/>
            <person name="Noguchi H."/>
            <person name="Minakuchi Y."/>
            <person name="Umen J.G."/>
            <person name="Toyoda A."/>
            <person name="Nozaki H."/>
        </authorList>
    </citation>
    <scope>NUCLEOTIDE SEQUENCE</scope>
    <source>
        <strain evidence="2">NIES-3780</strain>
    </source>
</reference>